<dbReference type="PROSITE" id="PS51819">
    <property type="entry name" value="VOC"/>
    <property type="match status" value="1"/>
</dbReference>
<evidence type="ECO:0000313" key="2">
    <source>
        <dbReference type="EMBL" id="RNA66883.1"/>
    </source>
</evidence>
<accession>A0A3M7TMM2</accession>
<dbReference type="InterPro" id="IPR037523">
    <property type="entry name" value="VOC_core"/>
</dbReference>
<sequence>MVNAIEKEVGAIFVPVKDVEKARDWYRELLGVMEEGEIQFGHIYVIPGTNVVLDSKIFDRRPQGTAPLFHINTKDIRRAYEECRAAGVEVTSEVEDGHWFTFKDPDGNMLMVCQC</sequence>
<organism evidence="2 3">
    <name type="scientific">Alteribacter keqinensis</name>
    <dbReference type="NCBI Taxonomy" id="2483800"/>
    <lineage>
        <taxon>Bacteria</taxon>
        <taxon>Bacillati</taxon>
        <taxon>Bacillota</taxon>
        <taxon>Bacilli</taxon>
        <taxon>Bacillales</taxon>
        <taxon>Bacillaceae</taxon>
        <taxon>Alteribacter</taxon>
    </lineage>
</organism>
<protein>
    <submittedName>
        <fullName evidence="2">VOC family protein</fullName>
    </submittedName>
</protein>
<dbReference type="AlphaFoldDB" id="A0A3M7TMM2"/>
<dbReference type="InterPro" id="IPR004360">
    <property type="entry name" value="Glyas_Fos-R_dOase_dom"/>
</dbReference>
<evidence type="ECO:0000259" key="1">
    <source>
        <dbReference type="PROSITE" id="PS51819"/>
    </source>
</evidence>
<dbReference type="Gene3D" id="3.10.180.10">
    <property type="entry name" value="2,3-Dihydroxybiphenyl 1,2-Dioxygenase, domain 1"/>
    <property type="match status" value="1"/>
</dbReference>
<proteinExistence type="predicted"/>
<reference evidence="2 3" key="1">
    <citation type="submission" date="2018-10" db="EMBL/GenBank/DDBJ databases">
        <title>Bacillus Keqinensis sp. nov., a moderately halophilic bacterium isolated from a saline-alkaline lake.</title>
        <authorList>
            <person name="Wang H."/>
        </authorList>
    </citation>
    <scope>NUCLEOTIDE SEQUENCE [LARGE SCALE GENOMIC DNA]</scope>
    <source>
        <strain evidence="2 3">KQ-3</strain>
    </source>
</reference>
<comment type="caution">
    <text evidence="2">The sequence shown here is derived from an EMBL/GenBank/DDBJ whole genome shotgun (WGS) entry which is preliminary data.</text>
</comment>
<dbReference type="SUPFAM" id="SSF54593">
    <property type="entry name" value="Glyoxalase/Bleomycin resistance protein/Dihydroxybiphenyl dioxygenase"/>
    <property type="match status" value="1"/>
</dbReference>
<evidence type="ECO:0000313" key="3">
    <source>
        <dbReference type="Proteomes" id="UP000278746"/>
    </source>
</evidence>
<name>A0A3M7TMM2_9BACI</name>
<dbReference type="InterPro" id="IPR029068">
    <property type="entry name" value="Glyas_Bleomycin-R_OHBP_Dase"/>
</dbReference>
<dbReference type="Proteomes" id="UP000278746">
    <property type="component" value="Unassembled WGS sequence"/>
</dbReference>
<dbReference type="EMBL" id="RHIB01000003">
    <property type="protein sequence ID" value="RNA66883.1"/>
    <property type="molecule type" value="Genomic_DNA"/>
</dbReference>
<dbReference type="RefSeq" id="WP_122900769.1">
    <property type="nucleotide sequence ID" value="NZ_RHIB01000003.1"/>
</dbReference>
<keyword evidence="3" id="KW-1185">Reference proteome</keyword>
<gene>
    <name evidence="2" type="ORF">EBO34_16910</name>
</gene>
<feature type="domain" description="VOC" evidence="1">
    <location>
        <begin position="8"/>
        <end position="115"/>
    </location>
</feature>
<dbReference type="OrthoDB" id="2354281at2"/>
<dbReference type="Pfam" id="PF00903">
    <property type="entry name" value="Glyoxalase"/>
    <property type="match status" value="1"/>
</dbReference>